<feature type="region of interest" description="Disordered" evidence="1">
    <location>
        <begin position="268"/>
        <end position="301"/>
    </location>
</feature>
<sequence>MQYANGQRRQPNFFGTASIALYGQPDIAQAHACPQDHGAIAGTDARLATSTQVLRESGYAQDLGLPTSHQPFSLSDSSFPGTAAGPRVPEQPPRKTEEQKRRELKRAANRRSAQLSRQRKRQQLERLTDEHKALKHASDVLATLSDLVIVLDSHGIVQFASPAATNALAEDASDAPRSKNQDAEPRGVVGSAFTHLLEAPSAEQFQNLLDKALASDAEFQDIHLPVIFAGAKRGGLQGELRGVLARTASEANQSEDTETQIVCSIRLRHTTEAASSGSTSSLPSSSSPPSSPSPSPSVASS</sequence>
<evidence type="ECO:0000256" key="1">
    <source>
        <dbReference type="SAM" id="MobiDB-lite"/>
    </source>
</evidence>
<dbReference type="SUPFAM" id="SSF57959">
    <property type="entry name" value="Leucine zipper domain"/>
    <property type="match status" value="1"/>
</dbReference>
<name>A0A7S2RC22_9STRA</name>
<dbReference type="EMBL" id="HBHJ01004644">
    <property type="protein sequence ID" value="CAD9666885.1"/>
    <property type="molecule type" value="Transcribed_RNA"/>
</dbReference>
<proteinExistence type="predicted"/>
<feature type="region of interest" description="Disordered" evidence="1">
    <location>
        <begin position="62"/>
        <end position="121"/>
    </location>
</feature>
<protein>
    <recommendedName>
        <fullName evidence="3">BZIP domain-containing protein</fullName>
    </recommendedName>
</protein>
<dbReference type="GO" id="GO:0003700">
    <property type="term" value="F:DNA-binding transcription factor activity"/>
    <property type="evidence" value="ECO:0007669"/>
    <property type="project" value="InterPro"/>
</dbReference>
<dbReference type="Gene3D" id="3.30.450.20">
    <property type="entry name" value="PAS domain"/>
    <property type="match status" value="1"/>
</dbReference>
<organism evidence="2">
    <name type="scientific">Rhizochromulina marina</name>
    <dbReference type="NCBI Taxonomy" id="1034831"/>
    <lineage>
        <taxon>Eukaryota</taxon>
        <taxon>Sar</taxon>
        <taxon>Stramenopiles</taxon>
        <taxon>Ochrophyta</taxon>
        <taxon>Dictyochophyceae</taxon>
        <taxon>Rhizochromulinales</taxon>
        <taxon>Rhizochromulina</taxon>
    </lineage>
</organism>
<dbReference type="AlphaFoldDB" id="A0A7S2RC22"/>
<feature type="compositionally biased region" description="Low complexity" evidence="1">
    <location>
        <begin position="275"/>
        <end position="288"/>
    </location>
</feature>
<gene>
    <name evidence="2" type="ORF">RMAR1173_LOCUS3023</name>
</gene>
<evidence type="ECO:0000313" key="2">
    <source>
        <dbReference type="EMBL" id="CAD9666885.1"/>
    </source>
</evidence>
<evidence type="ECO:0008006" key="3">
    <source>
        <dbReference type="Google" id="ProtNLM"/>
    </source>
</evidence>
<accession>A0A7S2RC22</accession>
<feature type="compositionally biased region" description="Polar residues" evidence="1">
    <location>
        <begin position="67"/>
        <end position="80"/>
    </location>
</feature>
<feature type="compositionally biased region" description="Basic and acidic residues" evidence="1">
    <location>
        <begin position="92"/>
        <end position="101"/>
    </location>
</feature>
<dbReference type="CDD" id="cd14686">
    <property type="entry name" value="bZIP"/>
    <property type="match status" value="1"/>
</dbReference>
<reference evidence="2" key="1">
    <citation type="submission" date="2021-01" db="EMBL/GenBank/DDBJ databases">
        <authorList>
            <person name="Corre E."/>
            <person name="Pelletier E."/>
            <person name="Niang G."/>
            <person name="Scheremetjew M."/>
            <person name="Finn R."/>
            <person name="Kale V."/>
            <person name="Holt S."/>
            <person name="Cochrane G."/>
            <person name="Meng A."/>
            <person name="Brown T."/>
            <person name="Cohen L."/>
        </authorList>
    </citation>
    <scope>NUCLEOTIDE SEQUENCE</scope>
    <source>
        <strain evidence="2">CCMP1243</strain>
    </source>
</reference>
<dbReference type="InterPro" id="IPR046347">
    <property type="entry name" value="bZIP_sf"/>
</dbReference>